<dbReference type="Proteomes" id="UP000316852">
    <property type="component" value="Unassembled WGS sequence"/>
</dbReference>
<dbReference type="InterPro" id="IPR006143">
    <property type="entry name" value="RND_pump_MFP"/>
</dbReference>
<gene>
    <name evidence="6" type="ORF">E6K76_09795</name>
</gene>
<keyword evidence="2" id="KW-0175">Coiled coil</keyword>
<dbReference type="InterPro" id="IPR058792">
    <property type="entry name" value="Beta-barrel_RND_2"/>
</dbReference>
<sequence>MKRRMLLMLAVMVVFIGTIGLVKVLQIRAAIAQGSSYQPPPEAVTTIVAGEQKWPATLNAIGTVAAVQGVTVSADLPGIVESIAFDSGKSVREGDLLVRLDTRQERAQLAAAEAQRDLANLDFERSRQLLQKGVIAQAEYDRLAAEAKQAEARVGEIRASIERKEIRAPFAGILGIRQVNLGQYLEGGAAVAPLQSMDPVYVNFSVPQQEVGVLKRGAEVHVATDSIAVAVPAGTVTAINSVVDEATRNVQIQAVFRNPHGRLRPGMFVEVEAGLGTSDPVIALPATAVSYAPYGNSVFVVGDLKGPNGKTYRGVQQRFVKLGSGRGDQVAVVSGLKQGEEVVTSGVFKLRNGASVLVNNKIRPGNDPAPKPEDS</sequence>
<dbReference type="Pfam" id="PF25967">
    <property type="entry name" value="RND-MFP_C"/>
    <property type="match status" value="1"/>
</dbReference>
<dbReference type="GO" id="GO:1990281">
    <property type="term" value="C:efflux pump complex"/>
    <property type="evidence" value="ECO:0007669"/>
    <property type="project" value="TreeGrafter"/>
</dbReference>
<organism evidence="6 7">
    <name type="scientific">Eiseniibacteriota bacterium</name>
    <dbReference type="NCBI Taxonomy" id="2212470"/>
    <lineage>
        <taxon>Bacteria</taxon>
        <taxon>Candidatus Eiseniibacteriota</taxon>
    </lineage>
</organism>
<comment type="similarity">
    <text evidence="1">Belongs to the membrane fusion protein (MFP) (TC 8.A.1) family.</text>
</comment>
<comment type="caution">
    <text evidence="6">The sequence shown here is derived from an EMBL/GenBank/DDBJ whole genome shotgun (WGS) entry which is preliminary data.</text>
</comment>
<dbReference type="Pfam" id="PF25973">
    <property type="entry name" value="BSH_CzcB"/>
    <property type="match status" value="1"/>
</dbReference>
<dbReference type="SUPFAM" id="SSF111369">
    <property type="entry name" value="HlyD-like secretion proteins"/>
    <property type="match status" value="1"/>
</dbReference>
<evidence type="ECO:0000313" key="7">
    <source>
        <dbReference type="Proteomes" id="UP000316852"/>
    </source>
</evidence>
<dbReference type="FunFam" id="2.40.30.170:FF:000010">
    <property type="entry name" value="Efflux RND transporter periplasmic adaptor subunit"/>
    <property type="match status" value="1"/>
</dbReference>
<dbReference type="Gene3D" id="1.10.287.470">
    <property type="entry name" value="Helix hairpin bin"/>
    <property type="match status" value="1"/>
</dbReference>
<evidence type="ECO:0000256" key="2">
    <source>
        <dbReference type="SAM" id="Coils"/>
    </source>
</evidence>
<evidence type="ECO:0000259" key="5">
    <source>
        <dbReference type="Pfam" id="PF25973"/>
    </source>
</evidence>
<dbReference type="PANTHER" id="PTHR30469:SF11">
    <property type="entry name" value="BLL4320 PROTEIN"/>
    <property type="match status" value="1"/>
</dbReference>
<dbReference type="Gene3D" id="2.40.50.100">
    <property type="match status" value="1"/>
</dbReference>
<name>A0A538T227_UNCEI</name>
<dbReference type="Gene3D" id="2.40.420.20">
    <property type="match status" value="1"/>
</dbReference>
<dbReference type="GO" id="GO:0015562">
    <property type="term" value="F:efflux transmembrane transporter activity"/>
    <property type="evidence" value="ECO:0007669"/>
    <property type="project" value="TreeGrafter"/>
</dbReference>
<feature type="domain" description="CzcB-like barrel-sandwich hybrid" evidence="5">
    <location>
        <begin position="70"/>
        <end position="191"/>
    </location>
</feature>
<evidence type="ECO:0000259" key="4">
    <source>
        <dbReference type="Pfam" id="PF25967"/>
    </source>
</evidence>
<dbReference type="NCBIfam" id="TIGR01730">
    <property type="entry name" value="RND_mfp"/>
    <property type="match status" value="1"/>
</dbReference>
<dbReference type="EMBL" id="VBOW01000057">
    <property type="protein sequence ID" value="TMQ57695.1"/>
    <property type="molecule type" value="Genomic_DNA"/>
</dbReference>
<feature type="domain" description="Multidrug resistance protein MdtA-like C-terminal permuted SH3" evidence="4">
    <location>
        <begin position="284"/>
        <end position="347"/>
    </location>
</feature>
<accession>A0A538T227</accession>
<feature type="coiled-coil region" evidence="2">
    <location>
        <begin position="97"/>
        <end position="167"/>
    </location>
</feature>
<evidence type="ECO:0000259" key="3">
    <source>
        <dbReference type="Pfam" id="PF25954"/>
    </source>
</evidence>
<dbReference type="Pfam" id="PF25954">
    <property type="entry name" value="Beta-barrel_RND_2"/>
    <property type="match status" value="1"/>
</dbReference>
<dbReference type="InterPro" id="IPR058627">
    <property type="entry name" value="MdtA-like_C"/>
</dbReference>
<evidence type="ECO:0000256" key="1">
    <source>
        <dbReference type="ARBA" id="ARBA00009477"/>
    </source>
</evidence>
<dbReference type="InterPro" id="IPR058647">
    <property type="entry name" value="BSH_CzcB-like"/>
</dbReference>
<protein>
    <submittedName>
        <fullName evidence="6">Efflux RND transporter periplasmic adaptor subunit</fullName>
    </submittedName>
</protein>
<dbReference type="PANTHER" id="PTHR30469">
    <property type="entry name" value="MULTIDRUG RESISTANCE PROTEIN MDTA"/>
    <property type="match status" value="1"/>
</dbReference>
<dbReference type="AlphaFoldDB" id="A0A538T227"/>
<proteinExistence type="inferred from homology"/>
<evidence type="ECO:0000313" key="6">
    <source>
        <dbReference type="EMBL" id="TMQ57695.1"/>
    </source>
</evidence>
<dbReference type="Gene3D" id="2.40.30.170">
    <property type="match status" value="1"/>
</dbReference>
<reference evidence="6 7" key="1">
    <citation type="journal article" date="2019" name="Nat. Microbiol.">
        <title>Mediterranean grassland soil C-N compound turnover is dependent on rainfall and depth, and is mediated by genomically divergent microorganisms.</title>
        <authorList>
            <person name="Diamond S."/>
            <person name="Andeer P.F."/>
            <person name="Li Z."/>
            <person name="Crits-Christoph A."/>
            <person name="Burstein D."/>
            <person name="Anantharaman K."/>
            <person name="Lane K.R."/>
            <person name="Thomas B.C."/>
            <person name="Pan C."/>
            <person name="Northen T.R."/>
            <person name="Banfield J.F."/>
        </authorList>
    </citation>
    <scope>NUCLEOTIDE SEQUENCE [LARGE SCALE GENOMIC DNA]</scope>
    <source>
        <strain evidence="6">WS_6</strain>
    </source>
</reference>
<feature type="domain" description="CusB-like beta-barrel" evidence="3">
    <location>
        <begin position="199"/>
        <end position="272"/>
    </location>
</feature>